<evidence type="ECO:0000313" key="1">
    <source>
        <dbReference type="EMBL" id="CEK95019.1"/>
    </source>
</evidence>
<dbReference type="AlphaFoldDB" id="A0A0B7BP11"/>
<protein>
    <submittedName>
        <fullName evidence="1">Uncharacterized protein</fullName>
    </submittedName>
</protein>
<organism evidence="1">
    <name type="scientific">Arion vulgaris</name>
    <dbReference type="NCBI Taxonomy" id="1028688"/>
    <lineage>
        <taxon>Eukaryota</taxon>
        <taxon>Metazoa</taxon>
        <taxon>Spiralia</taxon>
        <taxon>Lophotrochozoa</taxon>
        <taxon>Mollusca</taxon>
        <taxon>Gastropoda</taxon>
        <taxon>Heterobranchia</taxon>
        <taxon>Euthyneura</taxon>
        <taxon>Panpulmonata</taxon>
        <taxon>Eupulmonata</taxon>
        <taxon>Stylommatophora</taxon>
        <taxon>Helicina</taxon>
        <taxon>Arionoidea</taxon>
        <taxon>Arionidae</taxon>
        <taxon>Arion</taxon>
    </lineage>
</organism>
<proteinExistence type="predicted"/>
<accession>A0A0B7BP11</accession>
<reference evidence="1" key="1">
    <citation type="submission" date="2014-12" db="EMBL/GenBank/DDBJ databases">
        <title>Insight into the proteome of Arion vulgaris.</title>
        <authorList>
            <person name="Aradska J."/>
            <person name="Bulat T."/>
            <person name="Smidak R."/>
            <person name="Sarate P."/>
            <person name="Gangsoo J."/>
            <person name="Sialana F."/>
            <person name="Bilban M."/>
            <person name="Lubec G."/>
        </authorList>
    </citation>
    <scope>NUCLEOTIDE SEQUENCE</scope>
    <source>
        <tissue evidence="1">Skin</tissue>
    </source>
</reference>
<dbReference type="EMBL" id="HACG01048154">
    <property type="protein sequence ID" value="CEK95019.1"/>
    <property type="molecule type" value="Transcribed_RNA"/>
</dbReference>
<sequence length="66" mass="7155">MKRFDGCPCLVTCDTCMGNAYGVDDLPKRQLPHLDFADRVQRSVSMTSGISLVARAASRASYTCPA</sequence>
<name>A0A0B7BP11_9EUPU</name>
<gene>
    <name evidence="1" type="primary">ORF204958</name>
</gene>